<feature type="transmembrane region" description="Helical" evidence="1">
    <location>
        <begin position="7"/>
        <end position="25"/>
    </location>
</feature>
<comment type="caution">
    <text evidence="2">The sequence shown here is derived from an EMBL/GenBank/DDBJ whole genome shotgun (WGS) entry which is preliminary data.</text>
</comment>
<sequence length="372" mass="42963">MKKRIFFVLYSIFLILGAIFSWGFVDSNMPFRAPMWLSVLAYHQRTLATIIYGVFVLMLFGFYVYSLRQVQKKLWGIRDVWKAVGITIAILFFSYPAFSFDVFNYIATAKVAFLYRENPYLVMPIEIPNEPMLVFLHASNKVALYGPVWILLTSLPHYLGFGDILLSVFAFKALVIAFYILLARLIWKISNNAFAVAFFALNPLVIMETLLGGHNDVVMMYLALLAFFLLQKKKLVLSLIVLGLSILIKGATVMLVPVFVWAIGNTLKGKKNNWNIIWFWCAVSMYTIFFLSPIREEIYAWYLIWPLTFVALIPGSPLLRYITFGFSFGLLFRIVPFLYTRQWIGITPMIKKLVTFIPPALLAIYYEIRKNI</sequence>
<evidence type="ECO:0008006" key="4">
    <source>
        <dbReference type="Google" id="ProtNLM"/>
    </source>
</evidence>
<dbReference type="Proteomes" id="UP000034676">
    <property type="component" value="Unassembled WGS sequence"/>
</dbReference>
<feature type="transmembrane region" description="Helical" evidence="1">
    <location>
        <begin position="189"/>
        <end position="207"/>
    </location>
</feature>
<feature type="transmembrane region" description="Helical" evidence="1">
    <location>
        <begin position="275"/>
        <end position="291"/>
    </location>
</feature>
<dbReference type="GO" id="GO:0005886">
    <property type="term" value="C:plasma membrane"/>
    <property type="evidence" value="ECO:0007669"/>
    <property type="project" value="UniProtKB-SubCell"/>
</dbReference>
<evidence type="ECO:0000256" key="1">
    <source>
        <dbReference type="SAM" id="Phobius"/>
    </source>
</evidence>
<reference evidence="2 3" key="1">
    <citation type="journal article" date="2015" name="Nature">
        <title>rRNA introns, odd ribosomes, and small enigmatic genomes across a large radiation of phyla.</title>
        <authorList>
            <person name="Brown C.T."/>
            <person name="Hug L.A."/>
            <person name="Thomas B.C."/>
            <person name="Sharon I."/>
            <person name="Castelle C.J."/>
            <person name="Singh A."/>
            <person name="Wilkins M.J."/>
            <person name="Williams K.H."/>
            <person name="Banfield J.F."/>
        </authorList>
    </citation>
    <scope>NUCLEOTIDE SEQUENCE [LARGE SCALE GENOMIC DNA]</scope>
</reference>
<feature type="transmembrane region" description="Helical" evidence="1">
    <location>
        <begin position="45"/>
        <end position="67"/>
    </location>
</feature>
<dbReference type="GO" id="GO:0016758">
    <property type="term" value="F:hexosyltransferase activity"/>
    <property type="evidence" value="ECO:0007669"/>
    <property type="project" value="InterPro"/>
</dbReference>
<feature type="transmembrane region" description="Helical" evidence="1">
    <location>
        <begin position="158"/>
        <end position="182"/>
    </location>
</feature>
<accession>A0A0G0US02</accession>
<keyword evidence="1" id="KW-0472">Membrane</keyword>
<feature type="transmembrane region" description="Helical" evidence="1">
    <location>
        <begin position="79"/>
        <end position="98"/>
    </location>
</feature>
<name>A0A0G0US02_9BACT</name>
<keyword evidence="1" id="KW-0812">Transmembrane</keyword>
<gene>
    <name evidence="2" type="ORF">UU42_C0010G0008</name>
</gene>
<dbReference type="AlphaFoldDB" id="A0A0G0US02"/>
<protein>
    <recommendedName>
        <fullName evidence="4">Glycosyltransferase RgtA/B/C/D-like domain-containing protein</fullName>
    </recommendedName>
</protein>
<organism evidence="2 3">
    <name type="scientific">Candidatus Woesebacteria bacterium GW2011_GWA1_41_13b</name>
    <dbReference type="NCBI Taxonomy" id="1618555"/>
    <lineage>
        <taxon>Bacteria</taxon>
        <taxon>Candidatus Woeseibacteriota</taxon>
    </lineage>
</organism>
<evidence type="ECO:0000313" key="2">
    <source>
        <dbReference type="EMBL" id="KKR91513.1"/>
    </source>
</evidence>
<feature type="transmembrane region" description="Helical" evidence="1">
    <location>
        <begin position="237"/>
        <end position="263"/>
    </location>
</feature>
<keyword evidence="1" id="KW-1133">Transmembrane helix</keyword>
<dbReference type="EMBL" id="LCAO01000010">
    <property type="protein sequence ID" value="KKR91513.1"/>
    <property type="molecule type" value="Genomic_DNA"/>
</dbReference>
<evidence type="ECO:0000313" key="3">
    <source>
        <dbReference type="Proteomes" id="UP000034676"/>
    </source>
</evidence>
<feature type="transmembrane region" description="Helical" evidence="1">
    <location>
        <begin position="298"/>
        <end position="315"/>
    </location>
</feature>
<dbReference type="Pfam" id="PF26314">
    <property type="entry name" value="MptA_B_family"/>
    <property type="match status" value="1"/>
</dbReference>
<proteinExistence type="predicted"/>
<feature type="transmembrane region" description="Helical" evidence="1">
    <location>
        <begin position="213"/>
        <end position="230"/>
    </location>
</feature>